<name>A0A895YB75_9ACTN</name>
<protein>
    <submittedName>
        <fullName evidence="9">ABC transporter permease</fullName>
    </submittedName>
</protein>
<keyword evidence="3 7" id="KW-0812">Transmembrane</keyword>
<feature type="transmembrane region" description="Helical" evidence="7">
    <location>
        <begin position="836"/>
        <end position="868"/>
    </location>
</feature>
<evidence type="ECO:0000256" key="1">
    <source>
        <dbReference type="ARBA" id="ARBA00004651"/>
    </source>
</evidence>
<evidence type="ECO:0000256" key="2">
    <source>
        <dbReference type="ARBA" id="ARBA00022475"/>
    </source>
</evidence>
<comment type="similarity">
    <text evidence="6">Belongs to the ABC-4 integral membrane protein family.</text>
</comment>
<reference evidence="9" key="1">
    <citation type="submission" date="2021-02" db="EMBL/GenBank/DDBJ databases">
        <title>Natrosporangium hydrolyticum gen. nov., sp. nov, a haloalkaliphilic actinobacterium from a soda solonchak soil.</title>
        <authorList>
            <person name="Sorokin D.Y."/>
            <person name="Khijniak T.V."/>
            <person name="Zakharycheva A.P."/>
            <person name="Boueva O.V."/>
            <person name="Ariskina E.V."/>
            <person name="Hahnke R.L."/>
            <person name="Bunk B."/>
            <person name="Sproer C."/>
            <person name="Schumann P."/>
            <person name="Evtushenko L.I."/>
            <person name="Kublanov I.V."/>
        </authorList>
    </citation>
    <scope>NUCLEOTIDE SEQUENCE</scope>
    <source>
        <strain evidence="9">DSM 106523</strain>
    </source>
</reference>
<keyword evidence="5 7" id="KW-0472">Membrane</keyword>
<keyword evidence="10" id="KW-1185">Reference proteome</keyword>
<evidence type="ECO:0000256" key="5">
    <source>
        <dbReference type="ARBA" id="ARBA00023136"/>
    </source>
</evidence>
<feature type="transmembrane region" description="Helical" evidence="7">
    <location>
        <begin position="791"/>
        <end position="815"/>
    </location>
</feature>
<feature type="transmembrane region" description="Helical" evidence="7">
    <location>
        <begin position="446"/>
        <end position="471"/>
    </location>
</feature>
<evidence type="ECO:0000256" key="7">
    <source>
        <dbReference type="SAM" id="Phobius"/>
    </source>
</evidence>
<feature type="transmembrane region" description="Helical" evidence="7">
    <location>
        <begin position="492"/>
        <end position="515"/>
    </location>
</feature>
<gene>
    <name evidence="9" type="ORF">JQS43_18075</name>
</gene>
<sequence length="920" mass="96041">MKLASWSSWLTAIRIARREIRRAKGRSALVVALIGLPVAAIAFAAVSYDSFQLTPEQTVESQLGAADASLRWQFTGPVTQDLGGGYLSGDQPRTAPPTVAQVEALLPAGSRATPMTSGYLEWLAPDGVKTIGTRQVDLTDPMLAGLAELRAGRAPATDHEVALNAAAMRLLEAEIGDEVTAVDRRYTFTVVGEVEYPRYLRPVVVIPPEVHPGLSWHADLSWLVDTPAPIDWAQVRALNRHGVVVTSRAVLLDPPAAADLPPAVAERQANAAQQPIATGSLVVALAVLQVMLLAGPAFAVGARRRQRELALVAVAGGAPAHQRRIVLADGLVLGTLGAVAGLVLGTGLALAARPLLAQYLWHSHPGGVRFFPPVLLAAAGLAVVVGVAAAATPAVIAGRQSVVRSLAGHRGAGQIRRRWLMLGLLLVTLGVAVTSVGAWLATTVLLLTGVLIAELGLVLCTPAVVGLIARLGRWAPVTLRMTLRDTARNRAAAAPAISAVMAAVAACVALGSFAISQQERDAVGYLPAVPDGSAVVSYELWTYSPYDPPARQLLPREQHPEVAAVLAAELPSADLYQLTAPDCPSGVEADRCQVQIPVPPGQECPYWDHPRELTRSQQQEAVADPRCRGGDGFMRMSIADTVVDDGTLLPVLTQADPAEIAPARATLRAGGVVVTDPRLVVDGEVTVDVTAVRLDRYGSNPITDETDLPTTVTLPGYAITTAIGQGTTFLSPAALRATELDPAVVGVVAHTQTAPTNAEEEAARAALRQIHRDLSLYVERDLTRTGASPEVLVLAATAAVVALGAAAIATGLAAADRRNDLLTLAALGASPGVRRLLSLTHAGVIAGLGTVIGALAGLGAAVAVITALNQRDHTIWPVVHPYPLTVPWAELALLLAVPLVAMLGAGLLTRSGLPLERRRT</sequence>
<comment type="subcellular location">
    <subcellularLocation>
        <location evidence="1">Cell membrane</location>
        <topology evidence="1">Multi-pass membrane protein</topology>
    </subcellularLocation>
</comment>
<dbReference type="AlphaFoldDB" id="A0A895YB75"/>
<feature type="domain" description="ABC3 transporter permease C-terminal" evidence="8">
    <location>
        <begin position="282"/>
        <end position="400"/>
    </location>
</feature>
<feature type="transmembrane region" description="Helical" evidence="7">
    <location>
        <begin position="419"/>
        <end position="440"/>
    </location>
</feature>
<dbReference type="Proteomes" id="UP000662857">
    <property type="component" value="Chromosome"/>
</dbReference>
<dbReference type="PANTHER" id="PTHR30572:SF4">
    <property type="entry name" value="ABC TRANSPORTER PERMEASE YTRF"/>
    <property type="match status" value="1"/>
</dbReference>
<dbReference type="GO" id="GO:0022857">
    <property type="term" value="F:transmembrane transporter activity"/>
    <property type="evidence" value="ECO:0007669"/>
    <property type="project" value="TreeGrafter"/>
</dbReference>
<evidence type="ECO:0000256" key="3">
    <source>
        <dbReference type="ARBA" id="ARBA00022692"/>
    </source>
</evidence>
<evidence type="ECO:0000259" key="8">
    <source>
        <dbReference type="Pfam" id="PF02687"/>
    </source>
</evidence>
<dbReference type="InterPro" id="IPR050250">
    <property type="entry name" value="Macrolide_Exporter_MacB"/>
</dbReference>
<dbReference type="Pfam" id="PF02687">
    <property type="entry name" value="FtsX"/>
    <property type="match status" value="2"/>
</dbReference>
<dbReference type="GO" id="GO:0005886">
    <property type="term" value="C:plasma membrane"/>
    <property type="evidence" value="ECO:0007669"/>
    <property type="project" value="UniProtKB-SubCell"/>
</dbReference>
<evidence type="ECO:0000256" key="4">
    <source>
        <dbReference type="ARBA" id="ARBA00022989"/>
    </source>
</evidence>
<feature type="domain" description="ABC3 transporter permease C-terminal" evidence="8">
    <location>
        <begin position="793"/>
        <end position="909"/>
    </location>
</feature>
<evidence type="ECO:0000313" key="10">
    <source>
        <dbReference type="Proteomes" id="UP000662857"/>
    </source>
</evidence>
<feature type="transmembrane region" description="Helical" evidence="7">
    <location>
        <begin position="888"/>
        <end position="909"/>
    </location>
</feature>
<evidence type="ECO:0000313" key="9">
    <source>
        <dbReference type="EMBL" id="QSB13492.1"/>
    </source>
</evidence>
<keyword evidence="2" id="KW-1003">Cell membrane</keyword>
<dbReference type="RefSeq" id="WP_239675583.1">
    <property type="nucleotide sequence ID" value="NZ_CP070499.1"/>
</dbReference>
<feature type="transmembrane region" description="Helical" evidence="7">
    <location>
        <begin position="331"/>
        <end position="350"/>
    </location>
</feature>
<organism evidence="9 10">
    <name type="scientific">Natronosporangium hydrolyticum</name>
    <dbReference type="NCBI Taxonomy" id="2811111"/>
    <lineage>
        <taxon>Bacteria</taxon>
        <taxon>Bacillati</taxon>
        <taxon>Actinomycetota</taxon>
        <taxon>Actinomycetes</taxon>
        <taxon>Micromonosporales</taxon>
        <taxon>Micromonosporaceae</taxon>
        <taxon>Natronosporangium</taxon>
    </lineage>
</organism>
<dbReference type="InterPro" id="IPR003838">
    <property type="entry name" value="ABC3_permease_C"/>
</dbReference>
<dbReference type="PANTHER" id="PTHR30572">
    <property type="entry name" value="MEMBRANE COMPONENT OF TRANSPORTER-RELATED"/>
    <property type="match status" value="1"/>
</dbReference>
<evidence type="ECO:0000256" key="6">
    <source>
        <dbReference type="ARBA" id="ARBA00038076"/>
    </source>
</evidence>
<dbReference type="KEGG" id="nhy:JQS43_18075"/>
<feature type="transmembrane region" description="Helical" evidence="7">
    <location>
        <begin position="276"/>
        <end position="300"/>
    </location>
</feature>
<dbReference type="EMBL" id="CP070499">
    <property type="protein sequence ID" value="QSB13492.1"/>
    <property type="molecule type" value="Genomic_DNA"/>
</dbReference>
<proteinExistence type="inferred from homology"/>
<keyword evidence="4 7" id="KW-1133">Transmembrane helix</keyword>
<feature type="transmembrane region" description="Helical" evidence="7">
    <location>
        <begin position="370"/>
        <end position="398"/>
    </location>
</feature>
<accession>A0A895YB75</accession>